<evidence type="ECO:0000256" key="1">
    <source>
        <dbReference type="SAM" id="MobiDB-lite"/>
    </source>
</evidence>
<dbReference type="PATRIC" id="fig|345309.4.peg.2454"/>
<protein>
    <submittedName>
        <fullName evidence="4">Uncharacterized protein</fullName>
    </submittedName>
</protein>
<dbReference type="RefSeq" id="WP_045830270.1">
    <property type="nucleotide sequence ID" value="NZ_JZRB01000030.1"/>
</dbReference>
<evidence type="ECO:0000313" key="5">
    <source>
        <dbReference type="Proteomes" id="UP000033651"/>
    </source>
</evidence>
<dbReference type="EMBL" id="JZRB01000030">
    <property type="protein sequence ID" value="KJV30905.1"/>
    <property type="molecule type" value="Genomic_DNA"/>
</dbReference>
<feature type="region of interest" description="Disordered" evidence="1">
    <location>
        <begin position="225"/>
        <end position="282"/>
    </location>
</feature>
<organism evidence="4 5">
    <name type="scientific">Luteibacter yeojuensis</name>
    <dbReference type="NCBI Taxonomy" id="345309"/>
    <lineage>
        <taxon>Bacteria</taxon>
        <taxon>Pseudomonadati</taxon>
        <taxon>Pseudomonadota</taxon>
        <taxon>Gammaproteobacteria</taxon>
        <taxon>Lysobacterales</taxon>
        <taxon>Rhodanobacteraceae</taxon>
        <taxon>Luteibacter</taxon>
    </lineage>
</organism>
<feature type="compositionally biased region" description="Low complexity" evidence="1">
    <location>
        <begin position="108"/>
        <end position="118"/>
    </location>
</feature>
<feature type="transmembrane region" description="Helical" evidence="2">
    <location>
        <begin position="134"/>
        <end position="155"/>
    </location>
</feature>
<dbReference type="AlphaFoldDB" id="A0A0F3KI16"/>
<dbReference type="Gene3D" id="1.25.40.10">
    <property type="entry name" value="Tetratricopeptide repeat domain"/>
    <property type="match status" value="1"/>
</dbReference>
<keyword evidence="3" id="KW-0732">Signal</keyword>
<keyword evidence="2" id="KW-0812">Transmembrane</keyword>
<feature type="signal peptide" evidence="3">
    <location>
        <begin position="1"/>
        <end position="19"/>
    </location>
</feature>
<keyword evidence="2" id="KW-0472">Membrane</keyword>
<keyword evidence="2" id="KW-1133">Transmembrane helix</keyword>
<gene>
    <name evidence="4" type="ORF">VI08_14255</name>
</gene>
<dbReference type="SUPFAM" id="SSF48452">
    <property type="entry name" value="TPR-like"/>
    <property type="match status" value="1"/>
</dbReference>
<feature type="chain" id="PRO_5002463055" evidence="3">
    <location>
        <begin position="20"/>
        <end position="282"/>
    </location>
</feature>
<evidence type="ECO:0000313" key="4">
    <source>
        <dbReference type="EMBL" id="KJV30905.1"/>
    </source>
</evidence>
<dbReference type="Proteomes" id="UP000033651">
    <property type="component" value="Unassembled WGS sequence"/>
</dbReference>
<sequence>MPKLLLTLALLVATSVAAAAESPKDVQAMIARGDYPAAEAALRQAISDHPQSAKAHYILAEVLAHEGNIGEAKAEADKAATLDPATHFTDPAKFEAFRQKLGQALAPATANRTAAAPPVRYSEPRPAERERGGGGIGLGTIVFVGLIIVVVAFLWSRRRRTTNPYQGQGYGQMPPPPPGGPYNGGPGYPGYAPPPSSGMGSTIAAGLGGLAAGALLDEALRSHENRGTGETLRDPGAFGVDAPREDTSTSAYDDLRDDPIDMGNDDSSWDSGDSGGSDDNQW</sequence>
<feature type="region of interest" description="Disordered" evidence="1">
    <location>
        <begin position="162"/>
        <end position="194"/>
    </location>
</feature>
<accession>A0A0F3KI16</accession>
<dbReference type="Pfam" id="PF13432">
    <property type="entry name" value="TPR_16"/>
    <property type="match status" value="1"/>
</dbReference>
<feature type="compositionally biased region" description="Basic and acidic residues" evidence="1">
    <location>
        <begin position="242"/>
        <end position="259"/>
    </location>
</feature>
<name>A0A0F3KI16_9GAMM</name>
<evidence type="ECO:0000256" key="2">
    <source>
        <dbReference type="SAM" id="Phobius"/>
    </source>
</evidence>
<dbReference type="OrthoDB" id="5298822at2"/>
<proteinExistence type="predicted"/>
<feature type="region of interest" description="Disordered" evidence="1">
    <location>
        <begin position="108"/>
        <end position="132"/>
    </location>
</feature>
<keyword evidence="5" id="KW-1185">Reference proteome</keyword>
<feature type="compositionally biased region" description="Low complexity" evidence="1">
    <location>
        <begin position="269"/>
        <end position="282"/>
    </location>
</feature>
<feature type="compositionally biased region" description="Basic and acidic residues" evidence="1">
    <location>
        <begin position="122"/>
        <end position="132"/>
    </location>
</feature>
<evidence type="ECO:0000256" key="3">
    <source>
        <dbReference type="SAM" id="SignalP"/>
    </source>
</evidence>
<dbReference type="InterPro" id="IPR011990">
    <property type="entry name" value="TPR-like_helical_dom_sf"/>
</dbReference>
<reference evidence="4 5" key="1">
    <citation type="submission" date="2015-03" db="EMBL/GenBank/DDBJ databases">
        <title>Draft genome sequence of Luteibacter yeojuensis strain SU11.</title>
        <authorList>
            <person name="Sulaiman J."/>
            <person name="Priya K."/>
            <person name="Chan K.-G."/>
        </authorList>
    </citation>
    <scope>NUCLEOTIDE SEQUENCE [LARGE SCALE GENOMIC DNA]</scope>
    <source>
        <strain evidence="4 5">SU11</strain>
    </source>
</reference>
<comment type="caution">
    <text evidence="4">The sequence shown here is derived from an EMBL/GenBank/DDBJ whole genome shotgun (WGS) entry which is preliminary data.</text>
</comment>